<dbReference type="EMBL" id="CP077062">
    <property type="protein sequence ID" value="QWZ07534.1"/>
    <property type="molecule type" value="Genomic_DNA"/>
</dbReference>
<accession>A0A975XZR1</accession>
<sequence length="207" mass="20641">MHPIRRLLPVVALTGAALALSGCGGDTSSGTGDAGSTTTVTATPSRDASASPSAGDSGSSAPASPRGPAGCTTADLEVTLSAGEGAAGSTFYAVRLTNSSDSPCRTGGFGGVSLVGAGGRQIGAPADRTAKETATRITLRPGQAAEATLQVATAENFPAGRCRPARAKGFRVYPPDETHSVFLARPTTACRNASVHLLSLKPYQRAA</sequence>
<evidence type="ECO:0000313" key="4">
    <source>
        <dbReference type="EMBL" id="QWZ07534.1"/>
    </source>
</evidence>
<evidence type="ECO:0000313" key="5">
    <source>
        <dbReference type="Proteomes" id="UP000683575"/>
    </source>
</evidence>
<feature type="region of interest" description="Disordered" evidence="1">
    <location>
        <begin position="25"/>
        <end position="72"/>
    </location>
</feature>
<feature type="chain" id="PRO_5039016231" evidence="2">
    <location>
        <begin position="20"/>
        <end position="207"/>
    </location>
</feature>
<keyword evidence="2" id="KW-0732">Signal</keyword>
<organism evidence="4 5">
    <name type="scientific">Nocardioides panacis</name>
    <dbReference type="NCBI Taxonomy" id="2849501"/>
    <lineage>
        <taxon>Bacteria</taxon>
        <taxon>Bacillati</taxon>
        <taxon>Actinomycetota</taxon>
        <taxon>Actinomycetes</taxon>
        <taxon>Propionibacteriales</taxon>
        <taxon>Nocardioidaceae</taxon>
        <taxon>Nocardioides</taxon>
    </lineage>
</organism>
<dbReference type="PROSITE" id="PS51257">
    <property type="entry name" value="PROKAR_LIPOPROTEIN"/>
    <property type="match status" value="1"/>
</dbReference>
<keyword evidence="5" id="KW-1185">Reference proteome</keyword>
<evidence type="ECO:0000256" key="2">
    <source>
        <dbReference type="SAM" id="SignalP"/>
    </source>
</evidence>
<gene>
    <name evidence="4" type="ORF">KRR39_19195</name>
</gene>
<dbReference type="KEGG" id="nps:KRR39_19195"/>
<evidence type="ECO:0000256" key="1">
    <source>
        <dbReference type="SAM" id="MobiDB-lite"/>
    </source>
</evidence>
<feature type="compositionally biased region" description="Low complexity" evidence="1">
    <location>
        <begin position="28"/>
        <end position="70"/>
    </location>
</feature>
<dbReference type="RefSeq" id="WP_216939045.1">
    <property type="nucleotide sequence ID" value="NZ_CP077062.1"/>
</dbReference>
<dbReference type="Pfam" id="PF14016">
    <property type="entry name" value="DUF4232"/>
    <property type="match status" value="1"/>
</dbReference>
<feature type="signal peptide" evidence="2">
    <location>
        <begin position="1"/>
        <end position="19"/>
    </location>
</feature>
<dbReference type="InterPro" id="IPR025326">
    <property type="entry name" value="DUF4232"/>
</dbReference>
<evidence type="ECO:0000259" key="3">
    <source>
        <dbReference type="Pfam" id="PF14016"/>
    </source>
</evidence>
<dbReference type="Proteomes" id="UP000683575">
    <property type="component" value="Chromosome"/>
</dbReference>
<proteinExistence type="predicted"/>
<reference evidence="4" key="1">
    <citation type="submission" date="2021-06" db="EMBL/GenBank/DDBJ databases">
        <title>Complete genome sequence of Nocardioides sp. G188.</title>
        <authorList>
            <person name="Im W.-T."/>
        </authorList>
    </citation>
    <scope>NUCLEOTIDE SEQUENCE</scope>
    <source>
        <strain evidence="4">G188</strain>
    </source>
</reference>
<dbReference type="AlphaFoldDB" id="A0A975XZR1"/>
<name>A0A975XZR1_9ACTN</name>
<protein>
    <submittedName>
        <fullName evidence="4">DUF4232 domain-containing protein</fullName>
    </submittedName>
</protein>
<feature type="domain" description="DUF4232" evidence="3">
    <location>
        <begin position="71"/>
        <end position="199"/>
    </location>
</feature>